<keyword evidence="1" id="KW-0413">Isomerase</keyword>
<dbReference type="AlphaFoldDB" id="A0A160TIF8"/>
<proteinExistence type="predicted"/>
<dbReference type="Gene3D" id="3.30.429.10">
    <property type="entry name" value="Macrophage Migration Inhibitory Factor"/>
    <property type="match status" value="1"/>
</dbReference>
<dbReference type="EMBL" id="CZQE01000180">
    <property type="protein sequence ID" value="CUS44780.1"/>
    <property type="molecule type" value="Genomic_DNA"/>
</dbReference>
<protein>
    <submittedName>
        <fullName evidence="1">5-carboxymethyl-2-hydroxymuconate delta-isomerase</fullName>
        <ecNumber evidence="1">5.3.3.10</ecNumber>
    </submittedName>
</protein>
<sequence>MAHATIEWTANLEGAFDLVGLLSLIAAEMRERSGDVFPVGGIRVRAIRLTDYVIADGNCADDAFINIDVKMGVGRDAAFKQAFFNQMFDAVKAFLGDLFERRPLALSLYVEEAEGWKHNTIHQRLTARK</sequence>
<organism evidence="1">
    <name type="scientific">hydrothermal vent metagenome</name>
    <dbReference type="NCBI Taxonomy" id="652676"/>
    <lineage>
        <taxon>unclassified sequences</taxon>
        <taxon>metagenomes</taxon>
        <taxon>ecological metagenomes</taxon>
    </lineage>
</organism>
<reference evidence="1" key="1">
    <citation type="submission" date="2015-10" db="EMBL/GenBank/DDBJ databases">
        <authorList>
            <person name="Gilbert D.G."/>
        </authorList>
    </citation>
    <scope>NUCLEOTIDE SEQUENCE</scope>
</reference>
<dbReference type="SUPFAM" id="SSF55331">
    <property type="entry name" value="Tautomerase/MIF"/>
    <property type="match status" value="1"/>
</dbReference>
<dbReference type="Pfam" id="PF02962">
    <property type="entry name" value="CHMI"/>
    <property type="match status" value="1"/>
</dbReference>
<gene>
    <name evidence="1" type="ORF">MGWOODY_Smn1379</name>
</gene>
<dbReference type="PANTHER" id="PTHR37950">
    <property type="entry name" value="4-HYDROXYPHENYLACETATE CATABOLISM PROTEIN"/>
    <property type="match status" value="1"/>
</dbReference>
<dbReference type="InterPro" id="IPR014347">
    <property type="entry name" value="Tautomerase/MIF_sf"/>
</dbReference>
<dbReference type="EC" id="5.3.3.10" evidence="1"/>
<name>A0A160TIF8_9ZZZZ</name>
<dbReference type="PANTHER" id="PTHR37950:SF1">
    <property type="entry name" value="4-HYDROXYPHENYLACETATE CATABOLISM PROTEIN"/>
    <property type="match status" value="1"/>
</dbReference>
<evidence type="ECO:0000313" key="1">
    <source>
        <dbReference type="EMBL" id="CUS44780.1"/>
    </source>
</evidence>
<dbReference type="GO" id="GO:0008704">
    <property type="term" value="F:5-carboxymethyl-2-hydroxymuconate delta-isomerase activity"/>
    <property type="evidence" value="ECO:0007669"/>
    <property type="project" value="UniProtKB-EC"/>
</dbReference>
<accession>A0A160TIF8</accession>
<dbReference type="CDD" id="cd00580">
    <property type="entry name" value="CHMI"/>
    <property type="match status" value="1"/>
</dbReference>
<dbReference type="InterPro" id="IPR004220">
    <property type="entry name" value="5-COMe_2-OHmuconate_Isoase"/>
</dbReference>